<evidence type="ECO:0000256" key="2">
    <source>
        <dbReference type="ARBA" id="ARBA00022821"/>
    </source>
</evidence>
<dbReference type="PANTHER" id="PTHR23155:SF1076">
    <property type="entry name" value="LEUCINE-RICH REPEAT (LRR) FAMILY PROTEIN-RELATED"/>
    <property type="match status" value="1"/>
</dbReference>
<dbReference type="InterPro" id="IPR032675">
    <property type="entry name" value="LRR_dom_sf"/>
</dbReference>
<feature type="domain" description="Disease resistance protein winged helix" evidence="4">
    <location>
        <begin position="234"/>
        <end position="300"/>
    </location>
</feature>
<dbReference type="Pfam" id="PF23559">
    <property type="entry name" value="WHD_DRP"/>
    <property type="match status" value="1"/>
</dbReference>
<dbReference type="Pfam" id="PF23598">
    <property type="entry name" value="LRR_14"/>
    <property type="match status" value="1"/>
</dbReference>
<dbReference type="AlphaFoldDB" id="A0AAN7F9T9"/>
<keyword evidence="1" id="KW-0677">Repeat</keyword>
<dbReference type="InterPro" id="IPR055414">
    <property type="entry name" value="LRR_R13L4/SHOC2-like"/>
</dbReference>
<dbReference type="InterPro" id="IPR036388">
    <property type="entry name" value="WH-like_DNA-bd_sf"/>
</dbReference>
<feature type="compositionally biased region" description="Basic and acidic residues" evidence="3">
    <location>
        <begin position="61"/>
        <end position="76"/>
    </location>
</feature>
<reference evidence="6 7" key="1">
    <citation type="journal article" date="2023" name="G3 (Bethesda)">
        <title>A haplotype-resolved chromosome-scale genome for Quercus rubra L. provides insights into the genetics of adaptive traits for red oak species.</title>
        <authorList>
            <person name="Kapoor B."/>
            <person name="Jenkins J."/>
            <person name="Schmutz J."/>
            <person name="Zhebentyayeva T."/>
            <person name="Kuelheim C."/>
            <person name="Coggeshall M."/>
            <person name="Heim C."/>
            <person name="Lasky J.R."/>
            <person name="Leites L."/>
            <person name="Islam-Faridi N."/>
            <person name="Romero-Severson J."/>
            <person name="DeLeo V.L."/>
            <person name="Lucas S.M."/>
            <person name="Lazic D."/>
            <person name="Gailing O."/>
            <person name="Carlson J."/>
            <person name="Staton M."/>
        </authorList>
    </citation>
    <scope>NUCLEOTIDE SEQUENCE [LARGE SCALE GENOMIC DNA]</scope>
    <source>
        <strain evidence="6">Pseudo-F2</strain>
    </source>
</reference>
<evidence type="ECO:0000256" key="1">
    <source>
        <dbReference type="ARBA" id="ARBA00022737"/>
    </source>
</evidence>
<sequence length="695" mass="79401">MSTTSRYTSSISSFESPYVSLDLLAYLNSGKITPFHTFKDVVIPELQCHLSKVKKSLPHPPQKDEARDTINGKNEEDNSNCNDDLDPHVIFDDIQSDLNSINKACRELKLWADRVNQEIQALILQGLDDAFKARTEALEISPRIDQLRRTKEVVSMLKKQICSSPQLSPDSLQSESLPHSRFSMRTDLLPESPGQKPEENINQMFIKSSTLIEFDEKYKGLDDTQKKCLLCFSVFPENETIKKKVLIHWWVGEGFIDGETAEETGNKYFKHFIDKGIIERVHKKRRKNSENCQMKPSIRDTIIKLAEEDGFVSFDSKGNPTADFSSCPRVCLVKTEDGSSLRDFTYIYHYLEHENIRTLFNVNEPQLNFRVGRFSKMKNLKVLQLGRWRASARQLVEVEGTEFLQGMKKMKQLRYFSLRGISRITELPNSICELSNLRILNLNGCDNLEKLPDGIGSLKQLTHLDMSECYLISHMPKGLASLSELRVLKGFVIGKPRSRGHYCELADLAELVHLKKLSIHVDRTSDEAKKELDSLPQFRNLRSLSVAWSSIYNAPIPTTTNVALATIHRIVSREKSIKTPGSSSQRVALDKLGLQNFPGSKMPDWLKRLNLKNLKKLYIRGGGLSDLSLTKDHKWTVKCLRLKSLSQLRMDWQEELQPLFPNLTYVEKVECPELSSFPCDENGEWISPESDTEQA</sequence>
<dbReference type="EMBL" id="JAXUIC010000005">
    <property type="protein sequence ID" value="KAK4587961.1"/>
    <property type="molecule type" value="Genomic_DNA"/>
</dbReference>
<keyword evidence="2" id="KW-0611">Plant defense</keyword>
<dbReference type="GO" id="GO:0098542">
    <property type="term" value="P:defense response to other organism"/>
    <property type="evidence" value="ECO:0007669"/>
    <property type="project" value="TreeGrafter"/>
</dbReference>
<feature type="domain" description="Disease resistance R13L4/SHOC-2-like LRR" evidence="5">
    <location>
        <begin position="373"/>
        <end position="620"/>
    </location>
</feature>
<keyword evidence="7" id="KW-1185">Reference proteome</keyword>
<proteinExistence type="predicted"/>
<evidence type="ECO:0000313" key="7">
    <source>
        <dbReference type="Proteomes" id="UP001324115"/>
    </source>
</evidence>
<evidence type="ECO:0000313" key="6">
    <source>
        <dbReference type="EMBL" id="KAK4587961.1"/>
    </source>
</evidence>
<dbReference type="Gene3D" id="3.80.10.10">
    <property type="entry name" value="Ribonuclease Inhibitor"/>
    <property type="match status" value="1"/>
</dbReference>
<dbReference type="InterPro" id="IPR044974">
    <property type="entry name" value="Disease_R_plants"/>
</dbReference>
<evidence type="ECO:0000259" key="5">
    <source>
        <dbReference type="Pfam" id="PF23598"/>
    </source>
</evidence>
<comment type="caution">
    <text evidence="6">The sequence shown here is derived from an EMBL/GenBank/DDBJ whole genome shotgun (WGS) entry which is preliminary data.</text>
</comment>
<dbReference type="InterPro" id="IPR058922">
    <property type="entry name" value="WHD_DRP"/>
</dbReference>
<protein>
    <recommendedName>
        <fullName evidence="8">Disease resistance RPP13-like protein 4</fullName>
    </recommendedName>
</protein>
<dbReference type="SUPFAM" id="SSF52047">
    <property type="entry name" value="RNI-like"/>
    <property type="match status" value="1"/>
</dbReference>
<dbReference type="PANTHER" id="PTHR23155">
    <property type="entry name" value="DISEASE RESISTANCE PROTEIN RP"/>
    <property type="match status" value="1"/>
</dbReference>
<evidence type="ECO:0000259" key="4">
    <source>
        <dbReference type="Pfam" id="PF23559"/>
    </source>
</evidence>
<dbReference type="FunFam" id="1.10.10.10:FF:000322">
    <property type="entry name" value="Probable disease resistance protein At1g63360"/>
    <property type="match status" value="1"/>
</dbReference>
<dbReference type="Gene3D" id="1.10.10.10">
    <property type="entry name" value="Winged helix-like DNA-binding domain superfamily/Winged helix DNA-binding domain"/>
    <property type="match status" value="1"/>
</dbReference>
<evidence type="ECO:0000256" key="3">
    <source>
        <dbReference type="SAM" id="MobiDB-lite"/>
    </source>
</evidence>
<feature type="region of interest" description="Disordered" evidence="3">
    <location>
        <begin position="53"/>
        <end position="82"/>
    </location>
</feature>
<gene>
    <name evidence="6" type="ORF">RGQ29_019094</name>
</gene>
<accession>A0AAN7F9T9</accession>
<name>A0AAN7F9T9_QUERU</name>
<evidence type="ECO:0008006" key="8">
    <source>
        <dbReference type="Google" id="ProtNLM"/>
    </source>
</evidence>
<dbReference type="Proteomes" id="UP001324115">
    <property type="component" value="Unassembled WGS sequence"/>
</dbReference>
<organism evidence="6 7">
    <name type="scientific">Quercus rubra</name>
    <name type="common">Northern red oak</name>
    <name type="synonym">Quercus borealis</name>
    <dbReference type="NCBI Taxonomy" id="3512"/>
    <lineage>
        <taxon>Eukaryota</taxon>
        <taxon>Viridiplantae</taxon>
        <taxon>Streptophyta</taxon>
        <taxon>Embryophyta</taxon>
        <taxon>Tracheophyta</taxon>
        <taxon>Spermatophyta</taxon>
        <taxon>Magnoliopsida</taxon>
        <taxon>eudicotyledons</taxon>
        <taxon>Gunneridae</taxon>
        <taxon>Pentapetalae</taxon>
        <taxon>rosids</taxon>
        <taxon>fabids</taxon>
        <taxon>Fagales</taxon>
        <taxon>Fagaceae</taxon>
        <taxon>Quercus</taxon>
    </lineage>
</organism>